<dbReference type="Proteomes" id="UP000827092">
    <property type="component" value="Unassembled WGS sequence"/>
</dbReference>
<feature type="region of interest" description="Disordered" evidence="1">
    <location>
        <begin position="1"/>
        <end position="24"/>
    </location>
</feature>
<dbReference type="Gene3D" id="3.40.720.10">
    <property type="entry name" value="Alkaline Phosphatase, subunit A"/>
    <property type="match status" value="1"/>
</dbReference>
<protein>
    <submittedName>
        <fullName evidence="2">Uncharacterized protein</fullName>
    </submittedName>
</protein>
<dbReference type="InterPro" id="IPR004245">
    <property type="entry name" value="DUF229"/>
</dbReference>
<evidence type="ECO:0000313" key="2">
    <source>
        <dbReference type="EMBL" id="KAG8199204.1"/>
    </source>
</evidence>
<dbReference type="GO" id="GO:0005615">
    <property type="term" value="C:extracellular space"/>
    <property type="evidence" value="ECO:0007669"/>
    <property type="project" value="TreeGrafter"/>
</dbReference>
<dbReference type="EMBL" id="JAFNEN010000030">
    <property type="protein sequence ID" value="KAG8199204.1"/>
    <property type="molecule type" value="Genomic_DNA"/>
</dbReference>
<evidence type="ECO:0000256" key="1">
    <source>
        <dbReference type="SAM" id="MobiDB-lite"/>
    </source>
</evidence>
<comment type="caution">
    <text evidence="2">The sequence shown here is derived from an EMBL/GenBank/DDBJ whole genome shotgun (WGS) entry which is preliminary data.</text>
</comment>
<dbReference type="Pfam" id="PF02995">
    <property type="entry name" value="DUF229"/>
    <property type="match status" value="1"/>
</dbReference>
<reference evidence="2 3" key="1">
    <citation type="journal article" date="2022" name="Nat. Ecol. Evol.">
        <title>A masculinizing supergene underlies an exaggerated male reproductive morph in a spider.</title>
        <authorList>
            <person name="Hendrickx F."/>
            <person name="De Corte Z."/>
            <person name="Sonet G."/>
            <person name="Van Belleghem S.M."/>
            <person name="Kostlbacher S."/>
            <person name="Vangestel C."/>
        </authorList>
    </citation>
    <scope>NUCLEOTIDE SEQUENCE [LARGE SCALE GENOMIC DNA]</scope>
    <source>
        <strain evidence="2">W744_W776</strain>
    </source>
</reference>
<evidence type="ECO:0000313" key="3">
    <source>
        <dbReference type="Proteomes" id="UP000827092"/>
    </source>
</evidence>
<dbReference type="PANTHER" id="PTHR10974:SF1">
    <property type="entry name" value="FI08016P-RELATED"/>
    <property type="match status" value="1"/>
</dbReference>
<dbReference type="InterPro" id="IPR017850">
    <property type="entry name" value="Alkaline_phosphatase_core_sf"/>
</dbReference>
<sequence>MDEKELLPSAHRGSSEDTALRSPITSTADFDSGTLCPCSNYPRSQALVLYREDPKIPKYDPFDFTVRKYYVQIPYKFDCGTRKPIFLIKPGGVVSLDEKELYKQHKVKKNQIDCLFYPILRQSKTSKPDDNFLLGKEHAMIFDLPIDDDFILLKCHTENKTLAQTPLLLTPIKPKVEKRCNDALKNNEESKDKLNVIIVGIDSISKLNFVRYFQKTLGLLRDNFSSIELHGFVKVADNTYPNLIPFLTGRQRNNYKAKERRYGFYDDVDFVWKRYAAVGYRTLFAEDAPNMGAFVLNRRGFKNPPTDYYSRPYSVSVETMNIRHRSHCIGSKLEMEVYFDYLKNFLATVENKPVFTFTFVARLTHDVFRYAGYADKPSYELISHLNDTGSLNKSLFIFFSDHGIRFGDIRSTYIGKIEERMPFVFLLFPDWFLKKYPSYAKNLEINRNRLSTPYDIHATLLHLLDIKRETFFTLHGQSLLNEISPERTCEDAMIAKHWCTCQSHRIISTEDSSVRQAALSVVRKLNKLLKPYFKLCAPLKLGKILDARIVQPNNDLVEVVNKDYLITLLVVPSGAIFEATVQLKRNQFVVSDEVSRINRYGNESDCVKDPSVTKYCFCKDILLNRAYP</sequence>
<dbReference type="CDD" id="cd16021">
    <property type="entry name" value="ALP_like"/>
    <property type="match status" value="1"/>
</dbReference>
<name>A0AAV6VRF3_9ARAC</name>
<keyword evidence="3" id="KW-1185">Reference proteome</keyword>
<dbReference type="AlphaFoldDB" id="A0AAV6VRF3"/>
<gene>
    <name evidence="2" type="ORF">JTE90_016027</name>
</gene>
<dbReference type="SUPFAM" id="SSF53649">
    <property type="entry name" value="Alkaline phosphatase-like"/>
    <property type="match status" value="1"/>
</dbReference>
<organism evidence="2 3">
    <name type="scientific">Oedothorax gibbosus</name>
    <dbReference type="NCBI Taxonomy" id="931172"/>
    <lineage>
        <taxon>Eukaryota</taxon>
        <taxon>Metazoa</taxon>
        <taxon>Ecdysozoa</taxon>
        <taxon>Arthropoda</taxon>
        <taxon>Chelicerata</taxon>
        <taxon>Arachnida</taxon>
        <taxon>Araneae</taxon>
        <taxon>Araneomorphae</taxon>
        <taxon>Entelegynae</taxon>
        <taxon>Araneoidea</taxon>
        <taxon>Linyphiidae</taxon>
        <taxon>Erigoninae</taxon>
        <taxon>Oedothorax</taxon>
    </lineage>
</organism>
<dbReference type="FunFam" id="3.40.720.10:FF:000017">
    <property type="entry name" value="Predicted protein"/>
    <property type="match status" value="1"/>
</dbReference>
<proteinExistence type="predicted"/>
<accession>A0AAV6VRF3</accession>
<dbReference type="PANTHER" id="PTHR10974">
    <property type="entry name" value="FI08016P-RELATED"/>
    <property type="match status" value="1"/>
</dbReference>